<organism evidence="2 3">
    <name type="scientific">Orbilia brochopaga</name>
    <dbReference type="NCBI Taxonomy" id="3140254"/>
    <lineage>
        <taxon>Eukaryota</taxon>
        <taxon>Fungi</taxon>
        <taxon>Dikarya</taxon>
        <taxon>Ascomycota</taxon>
        <taxon>Pezizomycotina</taxon>
        <taxon>Orbiliomycetes</taxon>
        <taxon>Orbiliales</taxon>
        <taxon>Orbiliaceae</taxon>
        <taxon>Orbilia</taxon>
    </lineage>
</organism>
<feature type="compositionally biased region" description="Low complexity" evidence="1">
    <location>
        <begin position="35"/>
        <end position="49"/>
    </location>
</feature>
<comment type="caution">
    <text evidence="2">The sequence shown here is derived from an EMBL/GenBank/DDBJ whole genome shotgun (WGS) entry which is preliminary data.</text>
</comment>
<sequence length="83" mass="9489">MRSISKVLSGLSIRTKSRRSSVSSTPTLKQESRRSSTSSSSSLKLNSPKSTKRRWWHNHYADASEYMCPTCEECRCICDDVWV</sequence>
<feature type="region of interest" description="Disordered" evidence="1">
    <location>
        <begin position="1"/>
        <end position="52"/>
    </location>
</feature>
<accession>A0AAV9VCQ8</accession>
<reference evidence="2 3" key="1">
    <citation type="submission" date="2019-10" db="EMBL/GenBank/DDBJ databases">
        <authorList>
            <person name="Palmer J.M."/>
        </authorList>
    </citation>
    <scope>NUCLEOTIDE SEQUENCE [LARGE SCALE GENOMIC DNA]</scope>
    <source>
        <strain evidence="2 3">TWF696</strain>
    </source>
</reference>
<dbReference type="Proteomes" id="UP001375240">
    <property type="component" value="Unassembled WGS sequence"/>
</dbReference>
<dbReference type="EMBL" id="JAVHNQ010000001">
    <property type="protein sequence ID" value="KAK6359237.1"/>
    <property type="molecule type" value="Genomic_DNA"/>
</dbReference>
<keyword evidence="3" id="KW-1185">Reference proteome</keyword>
<evidence type="ECO:0000313" key="2">
    <source>
        <dbReference type="EMBL" id="KAK6359237.1"/>
    </source>
</evidence>
<proteinExistence type="predicted"/>
<evidence type="ECO:0000256" key="1">
    <source>
        <dbReference type="SAM" id="MobiDB-lite"/>
    </source>
</evidence>
<evidence type="ECO:0000313" key="3">
    <source>
        <dbReference type="Proteomes" id="UP001375240"/>
    </source>
</evidence>
<name>A0AAV9VCQ8_9PEZI</name>
<protein>
    <submittedName>
        <fullName evidence="2">Uncharacterized protein</fullName>
    </submittedName>
</protein>
<dbReference type="AlphaFoldDB" id="A0AAV9VCQ8"/>
<gene>
    <name evidence="2" type="ORF">TWF696_000401</name>
</gene>